<dbReference type="OrthoDB" id="9880441at2759"/>
<evidence type="ECO:0000256" key="1">
    <source>
        <dbReference type="SAM" id="MobiDB-lite"/>
    </source>
</evidence>
<reference evidence="2 3" key="1">
    <citation type="journal article" date="2010" name="Science">
        <title>Genomic comparison of the ants Camponotus floridanus and Harpegnathos saltator.</title>
        <authorList>
            <person name="Bonasio R."/>
            <person name="Zhang G."/>
            <person name="Ye C."/>
            <person name="Mutti N.S."/>
            <person name="Fang X."/>
            <person name="Qin N."/>
            <person name="Donahue G."/>
            <person name="Yang P."/>
            <person name="Li Q."/>
            <person name="Li C."/>
            <person name="Zhang P."/>
            <person name="Huang Z."/>
            <person name="Berger S.L."/>
            <person name="Reinberg D."/>
            <person name="Wang J."/>
            <person name="Liebig J."/>
        </authorList>
    </citation>
    <scope>NUCLEOTIDE SEQUENCE [LARGE SCALE GENOMIC DNA]</scope>
    <source>
        <strain evidence="3">C129</strain>
    </source>
</reference>
<proteinExistence type="predicted"/>
<feature type="region of interest" description="Disordered" evidence="1">
    <location>
        <begin position="49"/>
        <end position="72"/>
    </location>
</feature>
<organism evidence="3">
    <name type="scientific">Camponotus floridanus</name>
    <name type="common">Florida carpenter ant</name>
    <dbReference type="NCBI Taxonomy" id="104421"/>
    <lineage>
        <taxon>Eukaryota</taxon>
        <taxon>Metazoa</taxon>
        <taxon>Ecdysozoa</taxon>
        <taxon>Arthropoda</taxon>
        <taxon>Hexapoda</taxon>
        <taxon>Insecta</taxon>
        <taxon>Pterygota</taxon>
        <taxon>Neoptera</taxon>
        <taxon>Endopterygota</taxon>
        <taxon>Hymenoptera</taxon>
        <taxon>Apocrita</taxon>
        <taxon>Aculeata</taxon>
        <taxon>Formicoidea</taxon>
        <taxon>Formicidae</taxon>
        <taxon>Formicinae</taxon>
        <taxon>Camponotus</taxon>
    </lineage>
</organism>
<accession>E2ASK3</accession>
<dbReference type="EMBL" id="GL442313">
    <property type="protein sequence ID" value="EFN63600.1"/>
    <property type="molecule type" value="Genomic_DNA"/>
</dbReference>
<dbReference type="InParanoid" id="E2ASK3"/>
<keyword evidence="3" id="KW-1185">Reference proteome</keyword>
<evidence type="ECO:0000313" key="3">
    <source>
        <dbReference type="Proteomes" id="UP000000311"/>
    </source>
</evidence>
<evidence type="ECO:0000313" key="2">
    <source>
        <dbReference type="EMBL" id="EFN63600.1"/>
    </source>
</evidence>
<name>E2ASK3_CAMFO</name>
<dbReference type="AlphaFoldDB" id="E2ASK3"/>
<sequence>MFAPVLEVSASVSDKTCGECAQVEPRGFCTQKKKDILVLKRTAIERDEVDYEDGGTDENNSGELEESDTSSKLNDMYTEGGVMRPLRHKTDASGTLYDEVYDDNDLNAYLLRRELAGFKRRERLDVKKPGPLFSTNNYAFKTQSPPNEYNLIIISHQTMLSLALLLFIYSKRIVLNVCRHNRQNVIDRMNRAMHLSGISSSVYQNSMLSNCSLMAVFANLIALSGDLRDVEFAKRRSWLNAENLDSELPSLCAIIALPSEARRQLNPEKYFLLCTQASATNYATDYWGHGFYDPFGRKRFTAELHQMRRHQSLPCLFGLAHSIRPRNNSDSFYDLSQQESLKWIMYLSRIEGIATLIRKSCRSKRIDLWISLRVEPHTTFVRLTRHIETHKFRIEPKCNLFVRDILKRFARHELDCGQLGFSKVFGERSRYHAVLFRPPFRCRSNLERGAVRRSRSRDTIPFTAKATIEMYTTTGFLLQTERCKGCPMTEGPYFKDVLLMSFRVKKVQ</sequence>
<dbReference type="STRING" id="104421.E2ASK3"/>
<protein>
    <submittedName>
        <fullName evidence="2">Uncharacterized protein</fullName>
    </submittedName>
</protein>
<dbReference type="Proteomes" id="UP000000311">
    <property type="component" value="Unassembled WGS sequence"/>
</dbReference>
<gene>
    <name evidence="2" type="ORF">EAG_04874</name>
</gene>